<dbReference type="GO" id="GO:0016887">
    <property type="term" value="F:ATP hydrolysis activity"/>
    <property type="evidence" value="ECO:0007669"/>
    <property type="project" value="InterPro"/>
</dbReference>
<reference evidence="3 5" key="1">
    <citation type="journal article" date="2008" name="Science">
        <title>The Physcomitrella genome reveals evolutionary insights into the conquest of land by plants.</title>
        <authorList>
            <person name="Rensing S."/>
            <person name="Lang D."/>
            <person name="Zimmer A."/>
            <person name="Terry A."/>
            <person name="Salamov A."/>
            <person name="Shapiro H."/>
            <person name="Nishiyama T."/>
            <person name="Perroud P.-F."/>
            <person name="Lindquist E."/>
            <person name="Kamisugi Y."/>
            <person name="Tanahashi T."/>
            <person name="Sakakibara K."/>
            <person name="Fujita T."/>
            <person name="Oishi K."/>
            <person name="Shin-I T."/>
            <person name="Kuroki Y."/>
            <person name="Toyoda A."/>
            <person name="Suzuki Y."/>
            <person name="Hashimoto A."/>
            <person name="Yamaguchi K."/>
            <person name="Sugano A."/>
            <person name="Kohara Y."/>
            <person name="Fujiyama A."/>
            <person name="Anterola A."/>
            <person name="Aoki S."/>
            <person name="Ashton N."/>
            <person name="Barbazuk W.B."/>
            <person name="Barker E."/>
            <person name="Bennetzen J."/>
            <person name="Bezanilla M."/>
            <person name="Blankenship R."/>
            <person name="Cho S.H."/>
            <person name="Dutcher S."/>
            <person name="Estelle M."/>
            <person name="Fawcett J.A."/>
            <person name="Gundlach H."/>
            <person name="Hanada K."/>
            <person name="Heyl A."/>
            <person name="Hicks K.A."/>
            <person name="Hugh J."/>
            <person name="Lohr M."/>
            <person name="Mayer K."/>
            <person name="Melkozernov A."/>
            <person name="Murata T."/>
            <person name="Nelson D."/>
            <person name="Pils B."/>
            <person name="Prigge M."/>
            <person name="Reiss B."/>
            <person name="Renner T."/>
            <person name="Rombauts S."/>
            <person name="Rushton P."/>
            <person name="Sanderfoot A."/>
            <person name="Schween G."/>
            <person name="Shiu S.-H."/>
            <person name="Stueber K."/>
            <person name="Theodoulou F.L."/>
            <person name="Tu H."/>
            <person name="Van de Peer Y."/>
            <person name="Verrier P.J."/>
            <person name="Waters E."/>
            <person name="Wood A."/>
            <person name="Yang L."/>
            <person name="Cove D."/>
            <person name="Cuming A."/>
            <person name="Hasebe M."/>
            <person name="Lucas S."/>
            <person name="Mishler D.B."/>
            <person name="Reski R."/>
            <person name="Grigoriev I."/>
            <person name="Quatrano R.S."/>
            <person name="Boore J.L."/>
        </authorList>
    </citation>
    <scope>NUCLEOTIDE SEQUENCE [LARGE SCALE GENOMIC DNA]</scope>
    <source>
        <strain evidence="4 5">cv. Gransden 2004</strain>
    </source>
</reference>
<dbReference type="EnsemblPlants" id="Pp3c2_6890V3.1">
    <property type="protein sequence ID" value="Pp3c2_6890V3.1"/>
    <property type="gene ID" value="Pp3c2_6890"/>
</dbReference>
<proteinExistence type="inferred from homology"/>
<evidence type="ECO:0000256" key="2">
    <source>
        <dbReference type="ARBA" id="ARBA00023186"/>
    </source>
</evidence>
<dbReference type="EMBL" id="ABEU02000002">
    <property type="protein sequence ID" value="PNR59548.1"/>
    <property type="molecule type" value="Genomic_DNA"/>
</dbReference>
<sequence>MERIMQAQTLADASKQSYMRGKRILKINPKHPKHPVIKDFKENASAKKAARLVYETALLECGFILEDPYDFPIRIYCHQVQP</sequence>
<dbReference type="GO" id="GO:0005524">
    <property type="term" value="F:ATP binding"/>
    <property type="evidence" value="ECO:0007669"/>
    <property type="project" value="InterPro"/>
</dbReference>
<dbReference type="PaxDb" id="3218-PP1S7_487V6.1"/>
<dbReference type="Proteomes" id="UP000006727">
    <property type="component" value="Chromosome 2"/>
</dbReference>
<evidence type="ECO:0000313" key="5">
    <source>
        <dbReference type="Proteomes" id="UP000006727"/>
    </source>
</evidence>
<dbReference type="InterPro" id="IPR001404">
    <property type="entry name" value="Hsp90_fam"/>
</dbReference>
<dbReference type="PANTHER" id="PTHR11528">
    <property type="entry name" value="HEAT SHOCK PROTEIN 90 FAMILY MEMBER"/>
    <property type="match status" value="1"/>
</dbReference>
<evidence type="ECO:0000313" key="4">
    <source>
        <dbReference type="EnsemblPlants" id="Pp3c2_6890V3.1"/>
    </source>
</evidence>
<dbReference type="STRING" id="3218.A0A2K1L0J1"/>
<dbReference type="AlphaFoldDB" id="A0A2K1L0J1"/>
<dbReference type="Gramene" id="Pp3c2_6890V3.1">
    <property type="protein sequence ID" value="Pp3c2_6890V3.1"/>
    <property type="gene ID" value="Pp3c2_6890"/>
</dbReference>
<name>A0A2K1L0J1_PHYPA</name>
<reference evidence="3 5" key="2">
    <citation type="journal article" date="2018" name="Plant J.">
        <title>The Physcomitrella patens chromosome-scale assembly reveals moss genome structure and evolution.</title>
        <authorList>
            <person name="Lang D."/>
            <person name="Ullrich K.K."/>
            <person name="Murat F."/>
            <person name="Fuchs J."/>
            <person name="Jenkins J."/>
            <person name="Haas F.B."/>
            <person name="Piednoel M."/>
            <person name="Gundlach H."/>
            <person name="Van Bel M."/>
            <person name="Meyberg R."/>
            <person name="Vives C."/>
            <person name="Morata J."/>
            <person name="Symeonidi A."/>
            <person name="Hiss M."/>
            <person name="Muchero W."/>
            <person name="Kamisugi Y."/>
            <person name="Saleh O."/>
            <person name="Blanc G."/>
            <person name="Decker E.L."/>
            <person name="van Gessel N."/>
            <person name="Grimwood J."/>
            <person name="Hayes R.D."/>
            <person name="Graham S.W."/>
            <person name="Gunter L.E."/>
            <person name="McDaniel S.F."/>
            <person name="Hoernstein S.N.W."/>
            <person name="Larsson A."/>
            <person name="Li F.W."/>
            <person name="Perroud P.F."/>
            <person name="Phillips J."/>
            <person name="Ranjan P."/>
            <person name="Rokshar D.S."/>
            <person name="Rothfels C.J."/>
            <person name="Schneider L."/>
            <person name="Shu S."/>
            <person name="Stevenson D.W."/>
            <person name="Thummler F."/>
            <person name="Tillich M."/>
            <person name="Villarreal Aguilar J.C."/>
            <person name="Widiez T."/>
            <person name="Wong G.K."/>
            <person name="Wymore A."/>
            <person name="Zhang Y."/>
            <person name="Zimmer A.D."/>
            <person name="Quatrano R.S."/>
            <person name="Mayer K.F.X."/>
            <person name="Goodstein D."/>
            <person name="Casacuberta J.M."/>
            <person name="Vandepoele K."/>
            <person name="Reski R."/>
            <person name="Cuming A.C."/>
            <person name="Tuskan G.A."/>
            <person name="Maumus F."/>
            <person name="Salse J."/>
            <person name="Schmutz J."/>
            <person name="Rensing S.A."/>
        </authorList>
    </citation>
    <scope>NUCLEOTIDE SEQUENCE [LARGE SCALE GENOMIC DNA]</scope>
    <source>
        <strain evidence="4 5">cv. Gransden 2004</strain>
    </source>
</reference>
<accession>A0A2K1L0J1</accession>
<dbReference type="GO" id="GO:0051082">
    <property type="term" value="F:unfolded protein binding"/>
    <property type="evidence" value="ECO:0007669"/>
    <property type="project" value="InterPro"/>
</dbReference>
<organism evidence="3">
    <name type="scientific">Physcomitrium patens</name>
    <name type="common">Spreading-leaved earth moss</name>
    <name type="synonym">Physcomitrella patens</name>
    <dbReference type="NCBI Taxonomy" id="3218"/>
    <lineage>
        <taxon>Eukaryota</taxon>
        <taxon>Viridiplantae</taxon>
        <taxon>Streptophyta</taxon>
        <taxon>Embryophyta</taxon>
        <taxon>Bryophyta</taxon>
        <taxon>Bryophytina</taxon>
        <taxon>Bryopsida</taxon>
        <taxon>Funariidae</taxon>
        <taxon>Funariales</taxon>
        <taxon>Funariaceae</taxon>
        <taxon>Physcomitrium</taxon>
    </lineage>
</organism>
<dbReference type="InParanoid" id="A0A2K1L0J1"/>
<evidence type="ECO:0000256" key="1">
    <source>
        <dbReference type="ARBA" id="ARBA00008239"/>
    </source>
</evidence>
<keyword evidence="5" id="KW-1185">Reference proteome</keyword>
<dbReference type="SUPFAM" id="SSF110942">
    <property type="entry name" value="HSP90 C-terminal domain"/>
    <property type="match status" value="1"/>
</dbReference>
<protein>
    <submittedName>
        <fullName evidence="3 4">Uncharacterized protein</fullName>
    </submittedName>
</protein>
<reference evidence="4" key="3">
    <citation type="submission" date="2020-12" db="UniProtKB">
        <authorList>
            <consortium name="EnsemblPlants"/>
        </authorList>
    </citation>
    <scope>IDENTIFICATION</scope>
</reference>
<dbReference type="InterPro" id="IPR037196">
    <property type="entry name" value="HSP90_C"/>
</dbReference>
<evidence type="ECO:0000313" key="3">
    <source>
        <dbReference type="EMBL" id="PNR59548.1"/>
    </source>
</evidence>
<dbReference type="GO" id="GO:0140662">
    <property type="term" value="F:ATP-dependent protein folding chaperone"/>
    <property type="evidence" value="ECO:0007669"/>
    <property type="project" value="InterPro"/>
</dbReference>
<keyword evidence="2" id="KW-0143">Chaperone</keyword>
<dbReference type="Pfam" id="PF00183">
    <property type="entry name" value="HSP90"/>
    <property type="match status" value="1"/>
</dbReference>
<gene>
    <name evidence="3" type="ORF">PHYPA_002339</name>
</gene>
<comment type="similarity">
    <text evidence="1">Belongs to the heat shock protein 90 family.</text>
</comment>
<dbReference type="Gene3D" id="1.20.120.790">
    <property type="entry name" value="Heat shock protein 90, C-terminal domain"/>
    <property type="match status" value="1"/>
</dbReference>